<reference evidence="1" key="1">
    <citation type="journal article" date="2014" name="Front. Microbiol.">
        <title>High frequency of phylogenetically diverse reductive dehalogenase-homologous genes in deep subseafloor sedimentary metagenomes.</title>
        <authorList>
            <person name="Kawai M."/>
            <person name="Futagami T."/>
            <person name="Toyoda A."/>
            <person name="Takaki Y."/>
            <person name="Nishi S."/>
            <person name="Hori S."/>
            <person name="Arai W."/>
            <person name="Tsubouchi T."/>
            <person name="Morono Y."/>
            <person name="Uchiyama I."/>
            <person name="Ito T."/>
            <person name="Fujiyama A."/>
            <person name="Inagaki F."/>
            <person name="Takami H."/>
        </authorList>
    </citation>
    <scope>NUCLEOTIDE SEQUENCE</scope>
    <source>
        <strain evidence="1">Expedition CK06-06</strain>
    </source>
</reference>
<dbReference type="EMBL" id="BART01001135">
    <property type="protein sequence ID" value="GAG62979.1"/>
    <property type="molecule type" value="Genomic_DNA"/>
</dbReference>
<sequence>MKTKMIPKEVEEEILKIIEEFNNEELDLINDFFRYVADIKGKYVFLKTKKYESISPVARLTYSGNMKDWEFAIYKYSSEKYDKDEFFSPGVEYLDGTIKGALYACNTAYPPM</sequence>
<dbReference type="AlphaFoldDB" id="X0Z222"/>
<gene>
    <name evidence="1" type="ORF">S01H4_04285</name>
</gene>
<accession>X0Z222</accession>
<protein>
    <submittedName>
        <fullName evidence="1">Uncharacterized protein</fullName>
    </submittedName>
</protein>
<comment type="caution">
    <text evidence="1">The sequence shown here is derived from an EMBL/GenBank/DDBJ whole genome shotgun (WGS) entry which is preliminary data.</text>
</comment>
<evidence type="ECO:0000313" key="1">
    <source>
        <dbReference type="EMBL" id="GAG62979.1"/>
    </source>
</evidence>
<organism evidence="1">
    <name type="scientific">marine sediment metagenome</name>
    <dbReference type="NCBI Taxonomy" id="412755"/>
    <lineage>
        <taxon>unclassified sequences</taxon>
        <taxon>metagenomes</taxon>
        <taxon>ecological metagenomes</taxon>
    </lineage>
</organism>
<name>X0Z222_9ZZZZ</name>
<proteinExistence type="predicted"/>